<dbReference type="Proteomes" id="UP001179647">
    <property type="component" value="Plasmid unnamed3"/>
</dbReference>
<keyword evidence="1" id="KW-0614">Plasmid</keyword>
<sequence>MSCISKQQSGRIDFRKLINIIYYIKENDLPVFRSNEFEAFKVIHDKEYQKNYKLLKEIEFETIVQYVSEDNKNIKNKNVKVLLECNLDLLPIVTINEKIVCKKRILSLEELSELLDIGFSIQEDNL</sequence>
<keyword evidence="2" id="KW-1185">Reference proteome</keyword>
<dbReference type="Gene3D" id="3.40.30.10">
    <property type="entry name" value="Glutaredoxin"/>
    <property type="match status" value="1"/>
</dbReference>
<evidence type="ECO:0000313" key="1">
    <source>
        <dbReference type="EMBL" id="WEG74434.1"/>
    </source>
</evidence>
<name>A0AAF0CWZ6_9ENTE</name>
<reference evidence="1" key="1">
    <citation type="submission" date="2022-10" db="EMBL/GenBank/DDBJ databases">
        <title>Vagococcus sp. isolated from poultry meat.</title>
        <authorList>
            <person name="Johansson P."/>
            <person name="Bjorkroth J."/>
        </authorList>
    </citation>
    <scope>NUCLEOTIDE SEQUENCE</scope>
    <source>
        <strain evidence="1">STAA11</strain>
        <plasmid evidence="1">unnamed3</plasmid>
    </source>
</reference>
<gene>
    <name evidence="1" type="ORF">OL234_10935</name>
</gene>
<geneLocation type="plasmid" evidence="1 2">
    <name>unnamed3</name>
</geneLocation>
<evidence type="ECO:0000313" key="2">
    <source>
        <dbReference type="Proteomes" id="UP001179647"/>
    </source>
</evidence>
<dbReference type="AlphaFoldDB" id="A0AAF0CWZ6"/>
<dbReference type="KEGG" id="vie:OL234_10935"/>
<organism evidence="1 2">
    <name type="scientific">Vagococcus intermedius</name>
    <dbReference type="NCBI Taxonomy" id="2991418"/>
    <lineage>
        <taxon>Bacteria</taxon>
        <taxon>Bacillati</taxon>
        <taxon>Bacillota</taxon>
        <taxon>Bacilli</taxon>
        <taxon>Lactobacillales</taxon>
        <taxon>Enterococcaceae</taxon>
        <taxon>Vagococcus</taxon>
    </lineage>
</organism>
<dbReference type="EMBL" id="CP110235">
    <property type="protein sequence ID" value="WEG74434.1"/>
    <property type="molecule type" value="Genomic_DNA"/>
</dbReference>
<accession>A0AAF0CWZ6</accession>
<proteinExistence type="predicted"/>
<protein>
    <submittedName>
        <fullName evidence="1">Uncharacterized protein</fullName>
    </submittedName>
</protein>
<dbReference type="RefSeq" id="WP_275470230.1">
    <property type="nucleotide sequence ID" value="NZ_CP110235.1"/>
</dbReference>